<dbReference type="InterPro" id="IPR012738">
    <property type="entry name" value="Tscrpt_reg_DhaS"/>
</dbReference>
<dbReference type="NCBIfam" id="TIGR02366">
    <property type="entry name" value="DHAK_reg"/>
    <property type="match status" value="1"/>
</dbReference>
<name>A0A412G153_9FIRM</name>
<feature type="domain" description="HTH tetR-type" evidence="3">
    <location>
        <begin position="3"/>
        <end position="63"/>
    </location>
</feature>
<dbReference type="PANTHER" id="PTHR43479:SF7">
    <property type="entry name" value="TETR-FAMILY TRANSCRIPTIONAL REGULATOR"/>
    <property type="match status" value="1"/>
</dbReference>
<keyword evidence="5" id="KW-1185">Reference proteome</keyword>
<proteinExistence type="predicted"/>
<dbReference type="GO" id="GO:0003677">
    <property type="term" value="F:DNA binding"/>
    <property type="evidence" value="ECO:0007669"/>
    <property type="project" value="UniProtKB-UniRule"/>
</dbReference>
<organism evidence="4 5">
    <name type="scientific">Holdemania filiformis</name>
    <dbReference type="NCBI Taxonomy" id="61171"/>
    <lineage>
        <taxon>Bacteria</taxon>
        <taxon>Bacillati</taxon>
        <taxon>Bacillota</taxon>
        <taxon>Erysipelotrichia</taxon>
        <taxon>Erysipelotrichales</taxon>
        <taxon>Erysipelotrichaceae</taxon>
        <taxon>Holdemania</taxon>
    </lineage>
</organism>
<dbReference type="InterPro" id="IPR001647">
    <property type="entry name" value="HTH_TetR"/>
</dbReference>
<dbReference type="Proteomes" id="UP000284178">
    <property type="component" value="Unassembled WGS sequence"/>
</dbReference>
<feature type="DNA-binding region" description="H-T-H motif" evidence="2">
    <location>
        <begin position="26"/>
        <end position="45"/>
    </location>
</feature>
<dbReference type="InterPro" id="IPR009057">
    <property type="entry name" value="Homeodomain-like_sf"/>
</dbReference>
<dbReference type="GO" id="GO:0016301">
    <property type="term" value="F:kinase activity"/>
    <property type="evidence" value="ECO:0007669"/>
    <property type="project" value="UniProtKB-KW"/>
</dbReference>
<accession>A0A412G153</accession>
<evidence type="ECO:0000256" key="1">
    <source>
        <dbReference type="ARBA" id="ARBA00023125"/>
    </source>
</evidence>
<dbReference type="RefSeq" id="WP_117894916.1">
    <property type="nucleotide sequence ID" value="NZ_CABJCV010000009.1"/>
</dbReference>
<keyword evidence="1 2" id="KW-0238">DNA-binding</keyword>
<dbReference type="PROSITE" id="PS50977">
    <property type="entry name" value="HTH_TETR_2"/>
    <property type="match status" value="1"/>
</dbReference>
<gene>
    <name evidence="4" type="ORF">DWY25_08750</name>
</gene>
<dbReference type="SUPFAM" id="SSF46689">
    <property type="entry name" value="Homeodomain-like"/>
    <property type="match status" value="1"/>
</dbReference>
<sequence length="185" mass="22039">MADLTKKAIAEGLKELCHHKDFNKISVRDITEQCGLNRQTFYYHFQDKYELLDWIYYQEGFVYLASDVTFDNWHQHMEKLLTMMRENQIFYENTISASPQCFEDYLFQITCTLFEEAIRRLDGSLRLQEADVRLYSRFYSYGMCGIIRDWVRGGMKESPESLSLRIRKLANDSEKMASLRLQGQF</sequence>
<dbReference type="PANTHER" id="PTHR43479">
    <property type="entry name" value="ACREF/ENVCD OPERON REPRESSOR-RELATED"/>
    <property type="match status" value="1"/>
</dbReference>
<protein>
    <submittedName>
        <fullName evidence="4">Dihydroxyacetone kinase transcriptional activator DhaS</fullName>
    </submittedName>
</protein>
<keyword evidence="4" id="KW-0808">Transferase</keyword>
<evidence type="ECO:0000313" key="5">
    <source>
        <dbReference type="Proteomes" id="UP000284178"/>
    </source>
</evidence>
<evidence type="ECO:0000256" key="2">
    <source>
        <dbReference type="PROSITE-ProRule" id="PRU00335"/>
    </source>
</evidence>
<comment type="caution">
    <text evidence="4">The sequence shown here is derived from an EMBL/GenBank/DDBJ whole genome shotgun (WGS) entry which is preliminary data.</text>
</comment>
<dbReference type="InterPro" id="IPR050624">
    <property type="entry name" value="HTH-type_Tx_Regulator"/>
</dbReference>
<dbReference type="InterPro" id="IPR039532">
    <property type="entry name" value="TetR_C_Firmicutes"/>
</dbReference>
<dbReference type="GeneID" id="83015491"/>
<reference evidence="4 5" key="1">
    <citation type="submission" date="2018-08" db="EMBL/GenBank/DDBJ databases">
        <title>A genome reference for cultivated species of the human gut microbiota.</title>
        <authorList>
            <person name="Zou Y."/>
            <person name="Xue W."/>
            <person name="Luo G."/>
        </authorList>
    </citation>
    <scope>NUCLEOTIDE SEQUENCE [LARGE SCALE GENOMIC DNA]</scope>
    <source>
        <strain evidence="4 5">AF24-29</strain>
    </source>
</reference>
<dbReference type="Gene3D" id="1.10.357.10">
    <property type="entry name" value="Tetracycline Repressor, domain 2"/>
    <property type="match status" value="1"/>
</dbReference>
<evidence type="ECO:0000313" key="4">
    <source>
        <dbReference type="EMBL" id="RGR74155.1"/>
    </source>
</evidence>
<dbReference type="EMBL" id="QRUP01000009">
    <property type="protein sequence ID" value="RGR74155.1"/>
    <property type="molecule type" value="Genomic_DNA"/>
</dbReference>
<dbReference type="Pfam" id="PF00440">
    <property type="entry name" value="TetR_N"/>
    <property type="match status" value="1"/>
</dbReference>
<keyword evidence="4" id="KW-0418">Kinase</keyword>
<evidence type="ECO:0000259" key="3">
    <source>
        <dbReference type="PROSITE" id="PS50977"/>
    </source>
</evidence>
<dbReference type="AlphaFoldDB" id="A0A412G153"/>
<dbReference type="Pfam" id="PF14278">
    <property type="entry name" value="TetR_C_8"/>
    <property type="match status" value="1"/>
</dbReference>